<dbReference type="dictyBase" id="DDB_G0272066"/>
<evidence type="ECO:0008006" key="4">
    <source>
        <dbReference type="Google" id="ProtNLM"/>
    </source>
</evidence>
<protein>
    <recommendedName>
        <fullName evidence="4">FNIP repeat-containing protein</fullName>
    </recommendedName>
</protein>
<dbReference type="InterPro" id="IPR008615">
    <property type="entry name" value="FNIP"/>
</dbReference>
<dbReference type="EMBL" id="AAFI02000007">
    <property type="protein sequence ID" value="EAL71467.1"/>
    <property type="molecule type" value="Genomic_DNA"/>
</dbReference>
<gene>
    <name evidence="2" type="ORF">DDB_G0272066</name>
</gene>
<organism evidence="2 3">
    <name type="scientific">Dictyostelium discoideum</name>
    <name type="common">Social amoeba</name>
    <dbReference type="NCBI Taxonomy" id="44689"/>
    <lineage>
        <taxon>Eukaryota</taxon>
        <taxon>Amoebozoa</taxon>
        <taxon>Evosea</taxon>
        <taxon>Eumycetozoa</taxon>
        <taxon>Dictyostelia</taxon>
        <taxon>Dictyosteliales</taxon>
        <taxon>Dictyosteliaceae</taxon>
        <taxon>Dictyostelium</taxon>
    </lineage>
</organism>
<dbReference type="AlphaFoldDB" id="Q55A91"/>
<name>Q55A91_DICDI</name>
<sequence length="616" mass="71361">MEIQEKLFFKVFRNKYLKKQIFHHVRLYNNNYHTQEFTIESLAKYPMKEYLRSILIKDYQEQDQQLLNTLLNSLPNIEILESEKDYNKTLPSVSVSSIRSIKFGEKFDQPIVCYTLPMLSVKESLTSLVLGESFNQPIDFQCLVNLKTLVFGNFFNQPLKPSQLPKSLTSLEFGHAYNQKIQYGVLPTSLETLKLGPSFNKMIFSKQSKRKRSSSLFFKLLPSFKSSGRAIEQQKEDYDNEENDDKSLKNLKVLELGEYFNGKLKSLGKLPSSLESIRFGGIFNQKLSNMSKLTSLKSLRFGRLFNQNIDSLPPFLTSITFSFHFNSEIKESSIPPTLKKIIFGYMYNRPIGFLKSTNVESITFGHNFDQPFIDSTTTTATGGNEESLLPQSLTYLDLRESTRFDQPFDKPNILPPNLKTLHLFKRYKRSMIAKYLPSTLENFVISITESNPQYLDQNLPISKIIFKTNLSPSVIVKSDQKKLQGLPYSIKSSTPIVNIEFDYFYITTFNLFKIPETVEQISFNFLFDISTLKHTIFPRKLKSLHITYTGERELILDRYSLPQTITTLYINNTKSTSIKILSLPNSLNEIYCKYSNVKFINYCLNHNLYNILKIID</sequence>
<keyword evidence="1" id="KW-0677">Repeat</keyword>
<keyword evidence="3" id="KW-1185">Reference proteome</keyword>
<dbReference type="SMR" id="Q55A91"/>
<dbReference type="GeneID" id="8618264"/>
<reference evidence="2 3" key="1">
    <citation type="journal article" date="2005" name="Nature">
        <title>The genome of the social amoeba Dictyostelium discoideum.</title>
        <authorList>
            <consortium name="The Dictyostelium discoideum Sequencing Consortium"/>
            <person name="Eichinger L."/>
            <person name="Pachebat J.A."/>
            <person name="Glockner G."/>
            <person name="Rajandream M.A."/>
            <person name="Sucgang R."/>
            <person name="Berriman M."/>
            <person name="Song J."/>
            <person name="Olsen R."/>
            <person name="Szafranski K."/>
            <person name="Xu Q."/>
            <person name="Tunggal B."/>
            <person name="Kummerfeld S."/>
            <person name="Madera M."/>
            <person name="Konfortov B.A."/>
            <person name="Rivero F."/>
            <person name="Bankier A.T."/>
            <person name="Lehmann R."/>
            <person name="Hamlin N."/>
            <person name="Davies R."/>
            <person name="Gaudet P."/>
            <person name="Fey P."/>
            <person name="Pilcher K."/>
            <person name="Chen G."/>
            <person name="Saunders D."/>
            <person name="Sodergren E."/>
            <person name="Davis P."/>
            <person name="Kerhornou A."/>
            <person name="Nie X."/>
            <person name="Hall N."/>
            <person name="Anjard C."/>
            <person name="Hemphill L."/>
            <person name="Bason N."/>
            <person name="Farbrother P."/>
            <person name="Desany B."/>
            <person name="Just E."/>
            <person name="Morio T."/>
            <person name="Rost R."/>
            <person name="Churcher C."/>
            <person name="Cooper J."/>
            <person name="Haydock S."/>
            <person name="van Driessche N."/>
            <person name="Cronin A."/>
            <person name="Goodhead I."/>
            <person name="Muzny D."/>
            <person name="Mourier T."/>
            <person name="Pain A."/>
            <person name="Lu M."/>
            <person name="Harper D."/>
            <person name="Lindsay R."/>
            <person name="Hauser H."/>
            <person name="James K."/>
            <person name="Quiles M."/>
            <person name="Madan Babu M."/>
            <person name="Saito T."/>
            <person name="Buchrieser C."/>
            <person name="Wardroper A."/>
            <person name="Felder M."/>
            <person name="Thangavelu M."/>
            <person name="Johnson D."/>
            <person name="Knights A."/>
            <person name="Loulseged H."/>
            <person name="Mungall K."/>
            <person name="Oliver K."/>
            <person name="Price C."/>
            <person name="Quail M.A."/>
            <person name="Urushihara H."/>
            <person name="Hernandez J."/>
            <person name="Rabbinowitsch E."/>
            <person name="Steffen D."/>
            <person name="Sanders M."/>
            <person name="Ma J."/>
            <person name="Kohara Y."/>
            <person name="Sharp S."/>
            <person name="Simmonds M."/>
            <person name="Spiegler S."/>
            <person name="Tivey A."/>
            <person name="Sugano S."/>
            <person name="White B."/>
            <person name="Walker D."/>
            <person name="Woodward J."/>
            <person name="Winckler T."/>
            <person name="Tanaka Y."/>
            <person name="Shaulsky G."/>
            <person name="Schleicher M."/>
            <person name="Weinstock G."/>
            <person name="Rosenthal A."/>
            <person name="Cox E.C."/>
            <person name="Chisholm R.L."/>
            <person name="Gibbs R."/>
            <person name="Loomis W.F."/>
            <person name="Platzer M."/>
            <person name="Kay R.R."/>
            <person name="Williams J."/>
            <person name="Dear P.H."/>
            <person name="Noegel A.A."/>
            <person name="Barrell B."/>
            <person name="Kuspa A."/>
        </authorList>
    </citation>
    <scope>NUCLEOTIDE SEQUENCE [LARGE SCALE GENOMIC DNA]</scope>
    <source>
        <strain evidence="2 3">AX4</strain>
    </source>
</reference>
<dbReference type="PANTHER" id="PTHR32134:SF169">
    <property type="entry name" value="FNIP REPEAT-CONTAINING PROTEIN-RELATED"/>
    <property type="match status" value="1"/>
</dbReference>
<dbReference type="RefSeq" id="XP_645375.1">
    <property type="nucleotide sequence ID" value="XM_640283.1"/>
</dbReference>
<evidence type="ECO:0000313" key="2">
    <source>
        <dbReference type="EMBL" id="EAL71467.1"/>
    </source>
</evidence>
<dbReference type="KEGG" id="ddi:DDB_G0272066"/>
<dbReference type="PANTHER" id="PTHR32134">
    <property type="entry name" value="FNIP REPEAT-CONTAINING PROTEIN"/>
    <property type="match status" value="1"/>
</dbReference>
<dbReference type="InterPro" id="IPR051251">
    <property type="entry name" value="STK_FNIP-Repeat"/>
</dbReference>
<dbReference type="PaxDb" id="44689-DDB0216956"/>
<dbReference type="VEuPathDB" id="AmoebaDB:DDB_G0272066"/>
<proteinExistence type="predicted"/>
<dbReference type="SUPFAM" id="SSF52058">
    <property type="entry name" value="L domain-like"/>
    <property type="match status" value="1"/>
</dbReference>
<dbReference type="HOGENOM" id="CLU_029080_1_0_1"/>
<dbReference type="Pfam" id="PF05725">
    <property type="entry name" value="FNIP"/>
    <property type="match status" value="3"/>
</dbReference>
<accession>Q55A91</accession>
<dbReference type="InterPro" id="IPR032675">
    <property type="entry name" value="LRR_dom_sf"/>
</dbReference>
<dbReference type="OMA" id="ESITFGH"/>
<dbReference type="InParanoid" id="Q55A91"/>
<dbReference type="PhylomeDB" id="Q55A91"/>
<dbReference type="Gene3D" id="3.80.10.10">
    <property type="entry name" value="Ribonuclease Inhibitor"/>
    <property type="match status" value="1"/>
</dbReference>
<comment type="caution">
    <text evidence="2">The sequence shown here is derived from an EMBL/GenBank/DDBJ whole genome shotgun (WGS) entry which is preliminary data.</text>
</comment>
<evidence type="ECO:0000313" key="3">
    <source>
        <dbReference type="Proteomes" id="UP000002195"/>
    </source>
</evidence>
<evidence type="ECO:0000256" key="1">
    <source>
        <dbReference type="ARBA" id="ARBA00022737"/>
    </source>
</evidence>
<dbReference type="FunCoup" id="Q55A91">
    <property type="interactions" value="877"/>
</dbReference>
<dbReference type="eggNOG" id="ENOG502RGD9">
    <property type="taxonomic scope" value="Eukaryota"/>
</dbReference>
<dbReference type="Proteomes" id="UP000002195">
    <property type="component" value="Unassembled WGS sequence"/>
</dbReference>